<keyword evidence="2" id="KW-1185">Reference proteome</keyword>
<evidence type="ECO:0008006" key="3">
    <source>
        <dbReference type="Google" id="ProtNLM"/>
    </source>
</evidence>
<dbReference type="OrthoDB" id="9794183at2"/>
<reference evidence="1 2" key="1">
    <citation type="submission" date="2016-11" db="EMBL/GenBank/DDBJ databases">
        <authorList>
            <person name="Jaros S."/>
            <person name="Januszkiewicz K."/>
            <person name="Wedrychowicz H."/>
        </authorList>
    </citation>
    <scope>NUCLEOTIDE SEQUENCE [LARGE SCALE GENOMIC DNA]</scope>
    <source>
        <strain evidence="1 2">DSM 17459</strain>
    </source>
</reference>
<dbReference type="Proteomes" id="UP000184245">
    <property type="component" value="Unassembled WGS sequence"/>
</dbReference>
<protein>
    <recommendedName>
        <fullName evidence="3">Phosphoribosylanthranilate isomerase</fullName>
    </recommendedName>
</protein>
<organism evidence="1 2">
    <name type="scientific">Lactonifactor longoviformis DSM 17459</name>
    <dbReference type="NCBI Taxonomy" id="1122155"/>
    <lineage>
        <taxon>Bacteria</taxon>
        <taxon>Bacillati</taxon>
        <taxon>Bacillota</taxon>
        <taxon>Clostridia</taxon>
        <taxon>Eubacteriales</taxon>
        <taxon>Clostridiaceae</taxon>
        <taxon>Lactonifactor</taxon>
    </lineage>
</organism>
<sequence>MVEKLIVMLTHHDVTVSNAKEVFESCRDLPVVNWGFKDVGMPPAQMRELCQLMKQAGKTTFLEVVTYSEEECMRGAKLAVECGFDYLAGTIFYDSVLEYIKQQDLKYCPFVGKVSGSPSVLEGSVSFCLEQEAEYRDKGVFGVDLLGYRYSEGDPEVFSADFIKNSKLPVIMAGSIDSPERIETVRKMNPWTFTMGSALFDKKFAADGTFRENLEKVVSLL</sequence>
<dbReference type="AlphaFoldDB" id="A0A1M4UPQ4"/>
<proteinExistence type="predicted"/>
<dbReference type="InterPro" id="IPR011060">
    <property type="entry name" value="RibuloseP-bd_barrel"/>
</dbReference>
<dbReference type="RefSeq" id="WP_072849406.1">
    <property type="nucleotide sequence ID" value="NZ_FQVI01000003.1"/>
</dbReference>
<name>A0A1M4UPQ4_9CLOT</name>
<accession>A0A1M4UPQ4</accession>
<evidence type="ECO:0000313" key="2">
    <source>
        <dbReference type="Proteomes" id="UP000184245"/>
    </source>
</evidence>
<dbReference type="SUPFAM" id="SSF51366">
    <property type="entry name" value="Ribulose-phoshate binding barrel"/>
    <property type="match status" value="1"/>
</dbReference>
<gene>
    <name evidence="1" type="ORF">SAMN02745158_00919</name>
</gene>
<evidence type="ECO:0000313" key="1">
    <source>
        <dbReference type="EMBL" id="SHE58637.1"/>
    </source>
</evidence>
<dbReference type="STRING" id="1122155.SAMN02745158_00919"/>
<dbReference type="EMBL" id="FQVI01000003">
    <property type="protein sequence ID" value="SHE58637.1"/>
    <property type="molecule type" value="Genomic_DNA"/>
</dbReference>